<protein>
    <submittedName>
        <fullName evidence="1">Uncharacterized protein</fullName>
    </submittedName>
</protein>
<keyword evidence="2" id="KW-1185">Reference proteome</keyword>
<accession>A0A8S1CUU7</accession>
<gene>
    <name evidence="1" type="ORF">CLODIP_2_CD01641</name>
</gene>
<comment type="caution">
    <text evidence="1">The sequence shown here is derived from an EMBL/GenBank/DDBJ whole genome shotgun (WGS) entry which is preliminary data.</text>
</comment>
<dbReference type="EMBL" id="CADEPI010000063">
    <property type="protein sequence ID" value="CAB3371598.1"/>
    <property type="molecule type" value="Genomic_DNA"/>
</dbReference>
<evidence type="ECO:0000313" key="1">
    <source>
        <dbReference type="EMBL" id="CAB3371598.1"/>
    </source>
</evidence>
<name>A0A8S1CUU7_9INSE</name>
<sequence length="292" mass="30721">MLSSFTATPPVAISHEIKRTLKRCCCFAAAVLHWSRESKCVLEIRTHFIAAANLCSETKESYWPPSSQLREEVVKFSSRLEKGSAKQEGFSSAAAEYKRRLEPLLTTVNLNYSKMAFKFVAFAAFVAVARAGVLQPALTTYAAAPAYSAYAAPALHAAPLAYAAPVAKAVVAAPALAKVAVPAEYDANPHYSYAYSVSDALTGDNKQQQQEPATIKRWGAAGLAGPSFAAPAISGSPLLAYAAPVATPRRLCPIAHAAYAALIAHAAYAAPIAHAAYAAPIAHATYGKALLG</sequence>
<proteinExistence type="predicted"/>
<reference evidence="1 2" key="1">
    <citation type="submission" date="2020-04" db="EMBL/GenBank/DDBJ databases">
        <authorList>
            <person name="Alioto T."/>
            <person name="Alioto T."/>
            <person name="Gomez Garrido J."/>
        </authorList>
    </citation>
    <scope>NUCLEOTIDE SEQUENCE [LARGE SCALE GENOMIC DNA]</scope>
</reference>
<evidence type="ECO:0000313" key="2">
    <source>
        <dbReference type="Proteomes" id="UP000494165"/>
    </source>
</evidence>
<dbReference type="Proteomes" id="UP000494165">
    <property type="component" value="Unassembled WGS sequence"/>
</dbReference>
<dbReference type="AlphaFoldDB" id="A0A8S1CUU7"/>
<organism evidence="1 2">
    <name type="scientific">Cloeon dipterum</name>
    <dbReference type="NCBI Taxonomy" id="197152"/>
    <lineage>
        <taxon>Eukaryota</taxon>
        <taxon>Metazoa</taxon>
        <taxon>Ecdysozoa</taxon>
        <taxon>Arthropoda</taxon>
        <taxon>Hexapoda</taxon>
        <taxon>Insecta</taxon>
        <taxon>Pterygota</taxon>
        <taxon>Palaeoptera</taxon>
        <taxon>Ephemeroptera</taxon>
        <taxon>Pisciforma</taxon>
        <taxon>Baetidae</taxon>
        <taxon>Cloeon</taxon>
    </lineage>
</organism>